<protein>
    <submittedName>
        <fullName evidence="4">Cobalamin-binding protein</fullName>
    </submittedName>
</protein>
<accession>A0A5S3WN51</accession>
<dbReference type="NCBIfam" id="NF038402">
    <property type="entry name" value="TroA_like"/>
    <property type="match status" value="1"/>
</dbReference>
<dbReference type="OrthoDB" id="6495095at2"/>
<reference evidence="4 5" key="1">
    <citation type="submission" date="2018-01" db="EMBL/GenBank/DDBJ databases">
        <authorList>
            <person name="Paulsen S."/>
            <person name="Gram L.K."/>
        </authorList>
    </citation>
    <scope>NUCLEOTIDE SEQUENCE [LARGE SCALE GENOMIC DNA]</scope>
    <source>
        <strain evidence="4 5">S2676</strain>
    </source>
</reference>
<reference evidence="5" key="2">
    <citation type="submission" date="2019-06" db="EMBL/GenBank/DDBJ databases">
        <title>Co-occurence of chitin degradation, pigmentation and bioactivity in marine Pseudoalteromonas.</title>
        <authorList>
            <person name="Sonnenschein E.C."/>
            <person name="Bech P.K."/>
        </authorList>
    </citation>
    <scope>NUCLEOTIDE SEQUENCE [LARGE SCALE GENOMIC DNA]</scope>
    <source>
        <strain evidence="5">S2676</strain>
    </source>
</reference>
<evidence type="ECO:0000313" key="4">
    <source>
        <dbReference type="EMBL" id="TMP29557.1"/>
    </source>
</evidence>
<proteinExistence type="predicted"/>
<dbReference type="Proteomes" id="UP000310249">
    <property type="component" value="Unassembled WGS sequence"/>
</dbReference>
<dbReference type="AlphaFoldDB" id="A0A5S3WN51"/>
<dbReference type="InterPro" id="IPR054828">
    <property type="entry name" value="Vit_B12_bind_prot"/>
</dbReference>
<evidence type="ECO:0000259" key="3">
    <source>
        <dbReference type="PROSITE" id="PS50983"/>
    </source>
</evidence>
<keyword evidence="1 2" id="KW-0732">Signal</keyword>
<dbReference type="InterPro" id="IPR050902">
    <property type="entry name" value="ABC_Transporter_SBP"/>
</dbReference>
<evidence type="ECO:0000256" key="1">
    <source>
        <dbReference type="ARBA" id="ARBA00022729"/>
    </source>
</evidence>
<dbReference type="Pfam" id="PF01497">
    <property type="entry name" value="Peripla_BP_2"/>
    <property type="match status" value="1"/>
</dbReference>
<feature type="domain" description="Fe/B12 periplasmic-binding" evidence="3">
    <location>
        <begin position="32"/>
        <end position="281"/>
    </location>
</feature>
<organism evidence="4 5">
    <name type="scientific">Pseudoalteromonas rubra</name>
    <dbReference type="NCBI Taxonomy" id="43658"/>
    <lineage>
        <taxon>Bacteria</taxon>
        <taxon>Pseudomonadati</taxon>
        <taxon>Pseudomonadota</taxon>
        <taxon>Gammaproteobacteria</taxon>
        <taxon>Alteromonadales</taxon>
        <taxon>Pseudoalteromonadaceae</taxon>
        <taxon>Pseudoalteromonas</taxon>
    </lineage>
</organism>
<dbReference type="PROSITE" id="PS50983">
    <property type="entry name" value="FE_B12_PBP"/>
    <property type="match status" value="1"/>
</dbReference>
<comment type="caution">
    <text evidence="4">The sequence shown here is derived from an EMBL/GenBank/DDBJ whole genome shotgun (WGS) entry which is preliminary data.</text>
</comment>
<dbReference type="RefSeq" id="WP_138550392.1">
    <property type="nucleotide sequence ID" value="NZ_PNCH01000012.1"/>
</dbReference>
<dbReference type="PANTHER" id="PTHR30535">
    <property type="entry name" value="VITAMIN B12-BINDING PROTEIN"/>
    <property type="match status" value="1"/>
</dbReference>
<dbReference type="InterPro" id="IPR002491">
    <property type="entry name" value="ABC_transptr_periplasmic_BD"/>
</dbReference>
<evidence type="ECO:0000256" key="2">
    <source>
        <dbReference type="SAM" id="SignalP"/>
    </source>
</evidence>
<feature type="signal peptide" evidence="2">
    <location>
        <begin position="1"/>
        <end position="22"/>
    </location>
</feature>
<name>A0A5S3WN51_9GAMM</name>
<evidence type="ECO:0000313" key="5">
    <source>
        <dbReference type="Proteomes" id="UP000310249"/>
    </source>
</evidence>
<dbReference type="Gene3D" id="3.40.50.1980">
    <property type="entry name" value="Nitrogenase molybdenum iron protein domain"/>
    <property type="match status" value="2"/>
</dbReference>
<dbReference type="PANTHER" id="PTHR30535:SF34">
    <property type="entry name" value="MOLYBDATE-BINDING PROTEIN MOLA"/>
    <property type="match status" value="1"/>
</dbReference>
<dbReference type="SUPFAM" id="SSF53807">
    <property type="entry name" value="Helical backbone' metal receptor"/>
    <property type="match status" value="1"/>
</dbReference>
<sequence>MNKVLIIWLSLVFLLTAISASADDSSAPPAKRIVALAPHIVENLYAIGAGERIVGTVEYADYPAEANQIPRIGGFHGIALEKLLALSPDLVIAWQGGNQQADLEKLEQLGIKVVYSKTKDLQQIPDSLRWLGQLTALEENAEQVARRFEQGLAKLQKRYRSATPVSVFYQLWPAPMMTVNGTTWIHQTLEVCGASNVFADATTAYPQISIENVLHTKPQVIVIPQEKSKKAQPKIDWHNWPEIPAAKHQQYIEVNADLLHRYTSRVLEGLSGLCDRLDASRTYYQKLTTAGKQT</sequence>
<gene>
    <name evidence="4" type="ORF">CWB99_08080</name>
</gene>
<dbReference type="EMBL" id="PNCI01000017">
    <property type="protein sequence ID" value="TMP29557.1"/>
    <property type="molecule type" value="Genomic_DNA"/>
</dbReference>
<dbReference type="CDD" id="cd01144">
    <property type="entry name" value="BtuF"/>
    <property type="match status" value="1"/>
</dbReference>
<dbReference type="GO" id="GO:0071281">
    <property type="term" value="P:cellular response to iron ion"/>
    <property type="evidence" value="ECO:0007669"/>
    <property type="project" value="TreeGrafter"/>
</dbReference>
<feature type="chain" id="PRO_5024316500" evidence="2">
    <location>
        <begin position="23"/>
        <end position="294"/>
    </location>
</feature>